<evidence type="ECO:0000256" key="1">
    <source>
        <dbReference type="ARBA" id="ARBA00004167"/>
    </source>
</evidence>
<keyword evidence="2 7" id="KW-0812">Transmembrane</keyword>
<feature type="compositionally biased region" description="Basic and acidic residues" evidence="6">
    <location>
        <begin position="125"/>
        <end position="137"/>
    </location>
</feature>
<comment type="subcellular location">
    <subcellularLocation>
        <location evidence="1">Membrane</location>
        <topology evidence="1">Single-pass membrane protein</topology>
    </subcellularLocation>
</comment>
<keyword evidence="4 7" id="KW-0472">Membrane</keyword>
<evidence type="ECO:0000256" key="5">
    <source>
        <dbReference type="SAM" id="Coils"/>
    </source>
</evidence>
<evidence type="ECO:0000313" key="10">
    <source>
        <dbReference type="EMBL" id="AJK48136.1"/>
    </source>
</evidence>
<name>A0A0B6S7A5_BURPL</name>
<evidence type="ECO:0000313" key="11">
    <source>
        <dbReference type="Proteomes" id="UP000031838"/>
    </source>
</evidence>
<dbReference type="GO" id="GO:0016020">
    <property type="term" value="C:membrane"/>
    <property type="evidence" value="ECO:0007669"/>
    <property type="project" value="UniProtKB-SubCell"/>
</dbReference>
<gene>
    <name evidence="10" type="ORF">BGL_2c00360</name>
</gene>
<reference evidence="10 11" key="2">
    <citation type="journal article" date="2016" name="Appl. Microbiol. Biotechnol.">
        <title>Mutations improving production and secretion of extracellular lipase by Burkholderia glumae PG1.</title>
        <authorList>
            <person name="Knapp A."/>
            <person name="Voget S."/>
            <person name="Gao R."/>
            <person name="Zaburannyi N."/>
            <person name="Krysciak D."/>
            <person name="Breuer M."/>
            <person name="Hauer B."/>
            <person name="Streit W.R."/>
            <person name="Muller R."/>
            <person name="Daniel R."/>
            <person name="Jaeger K.E."/>
        </authorList>
    </citation>
    <scope>NUCLEOTIDE SEQUENCE [LARGE SCALE GENOMIC DNA]</scope>
    <source>
        <strain evidence="10 11">PG1</strain>
    </source>
</reference>
<dbReference type="EMBL" id="CP002581">
    <property type="protein sequence ID" value="AJK48136.1"/>
    <property type="molecule type" value="Genomic_DNA"/>
</dbReference>
<feature type="domain" description="Multidrug resistance protein MdtA-like barrel-sandwich hybrid" evidence="8">
    <location>
        <begin position="181"/>
        <end position="384"/>
    </location>
</feature>
<feature type="transmembrane region" description="Helical" evidence="7">
    <location>
        <begin position="145"/>
        <end position="165"/>
    </location>
</feature>
<dbReference type="InterPro" id="IPR050739">
    <property type="entry name" value="MFP"/>
</dbReference>
<dbReference type="GO" id="GO:0055085">
    <property type="term" value="P:transmembrane transport"/>
    <property type="evidence" value="ECO:0007669"/>
    <property type="project" value="InterPro"/>
</dbReference>
<dbReference type="Pfam" id="PF25917">
    <property type="entry name" value="BSH_RND"/>
    <property type="match status" value="1"/>
</dbReference>
<feature type="domain" description="p-hydroxybenzoic acid efflux pump subunit AaeA-like beta-barrel" evidence="9">
    <location>
        <begin position="388"/>
        <end position="460"/>
    </location>
</feature>
<feature type="compositionally biased region" description="Basic and acidic residues" evidence="6">
    <location>
        <begin position="68"/>
        <end position="117"/>
    </location>
</feature>
<keyword evidence="3 7" id="KW-1133">Transmembrane helix</keyword>
<evidence type="ECO:0000259" key="8">
    <source>
        <dbReference type="Pfam" id="PF25917"/>
    </source>
</evidence>
<evidence type="ECO:0000256" key="6">
    <source>
        <dbReference type="SAM" id="MobiDB-lite"/>
    </source>
</evidence>
<dbReference type="InterPro" id="IPR058625">
    <property type="entry name" value="MdtA-like_BSH"/>
</dbReference>
<evidence type="ECO:0000256" key="2">
    <source>
        <dbReference type="ARBA" id="ARBA00022692"/>
    </source>
</evidence>
<dbReference type="Proteomes" id="UP000031838">
    <property type="component" value="Chromosome 2"/>
</dbReference>
<evidence type="ECO:0000256" key="3">
    <source>
        <dbReference type="ARBA" id="ARBA00022989"/>
    </source>
</evidence>
<dbReference type="SUPFAM" id="SSF111369">
    <property type="entry name" value="HlyD-like secretion proteins"/>
    <property type="match status" value="2"/>
</dbReference>
<organism evidence="10 11">
    <name type="scientific">Burkholderia plantarii</name>
    <dbReference type="NCBI Taxonomy" id="41899"/>
    <lineage>
        <taxon>Bacteria</taxon>
        <taxon>Pseudomonadati</taxon>
        <taxon>Pseudomonadota</taxon>
        <taxon>Betaproteobacteria</taxon>
        <taxon>Burkholderiales</taxon>
        <taxon>Burkholderiaceae</taxon>
        <taxon>Burkholderia</taxon>
    </lineage>
</organism>
<evidence type="ECO:0000256" key="7">
    <source>
        <dbReference type="SAM" id="Phobius"/>
    </source>
</evidence>
<dbReference type="RefSeq" id="WP_042626832.1">
    <property type="nucleotide sequence ID" value="NZ_CP002581.1"/>
</dbReference>
<sequence>MSDVTEFPLPSAARGRRAPTRRVPRRLADALHGGFAPRRARAADEDPPPRPSGDPSGNGSTRASGGTDSRDPGERDAGSTDGGERNDRPRDGERRDGGGDGGDGKRGDEGGGHHGDGDGGDNGGGDDHDGKRDDGKRKGSNRKTLIILAIVVVLLLIVALVWWLLTRNQVSTDDAYTDGNAIAIAPHVSGYVTRLNVDDNTFVHRGDLLVQIDPRDYRAQLDAADAQLGLAQAQLDAARVQLDIARVQYPAQYAQARAQIESADASYKQALAAQERQHAVDARATSKQAIDAADAQRASADANVAMARAQARTAALVPQQIRTVESTIEERRQQVLAARAQRETAELNLSYCEIRAPSDGWVTRRNVQLGSFLQTGSSLFSIVTPRIWITANFKESQLERMRIGDHVDVSVDAYPDLALHGHVDSIQLGSGSRFSAFPAENATGNFVKIVQRVPVKIVLDGPLPTNPPLGLGLSAVPTVHLP</sequence>
<dbReference type="Gene3D" id="2.40.50.100">
    <property type="match status" value="1"/>
</dbReference>
<evidence type="ECO:0000259" key="9">
    <source>
        <dbReference type="Pfam" id="PF25963"/>
    </source>
</evidence>
<dbReference type="Pfam" id="PF25963">
    <property type="entry name" value="Beta-barrel_AAEA"/>
    <property type="match status" value="1"/>
</dbReference>
<reference evidence="11" key="1">
    <citation type="submission" date="2011-03" db="EMBL/GenBank/DDBJ databases">
        <authorList>
            <person name="Voget S."/>
            <person name="Streit W.R."/>
            <person name="Jaeger K.E."/>
            <person name="Daniel R."/>
        </authorList>
    </citation>
    <scope>NUCLEOTIDE SEQUENCE [LARGE SCALE GENOMIC DNA]</scope>
    <source>
        <strain evidence="11">PG1</strain>
    </source>
</reference>
<keyword evidence="5" id="KW-0175">Coiled coil</keyword>
<keyword evidence="11" id="KW-1185">Reference proteome</keyword>
<protein>
    <submittedName>
        <fullName evidence="10">Secretion protein, HlyD family</fullName>
    </submittedName>
</protein>
<feature type="region of interest" description="Disordered" evidence="6">
    <location>
        <begin position="1"/>
        <end position="138"/>
    </location>
</feature>
<dbReference type="HOGENOM" id="CLU_018816_15_1_4"/>
<evidence type="ECO:0000256" key="4">
    <source>
        <dbReference type="ARBA" id="ARBA00023136"/>
    </source>
</evidence>
<dbReference type="PANTHER" id="PTHR30386">
    <property type="entry name" value="MEMBRANE FUSION SUBUNIT OF EMRAB-TOLC MULTIDRUG EFFLUX PUMP"/>
    <property type="match status" value="1"/>
</dbReference>
<feature type="coiled-coil region" evidence="5">
    <location>
        <begin position="221"/>
        <end position="273"/>
    </location>
</feature>
<dbReference type="Gene3D" id="2.40.30.170">
    <property type="match status" value="1"/>
</dbReference>
<dbReference type="AlphaFoldDB" id="A0A0B6S7A5"/>
<proteinExistence type="predicted"/>
<accession>A0A0B6S7A5</accession>
<dbReference type="InterPro" id="IPR058634">
    <property type="entry name" value="AaeA-lik-b-barrel"/>
</dbReference>
<dbReference type="PANTHER" id="PTHR30386:SF26">
    <property type="entry name" value="TRANSPORT PROTEIN COMB"/>
    <property type="match status" value="1"/>
</dbReference>
<dbReference type="KEGG" id="bgp:BGL_2c00360"/>
<feature type="compositionally biased region" description="Basic residues" evidence="6">
    <location>
        <begin position="14"/>
        <end position="25"/>
    </location>
</feature>